<keyword evidence="6" id="KW-0325">Glycoprotein</keyword>
<dbReference type="Pfam" id="PF00685">
    <property type="entry name" value="Sulfotransfer_1"/>
    <property type="match status" value="1"/>
</dbReference>
<feature type="domain" description="Sulfotransferase" evidence="8">
    <location>
        <begin position="69"/>
        <end position="133"/>
    </location>
</feature>
<evidence type="ECO:0000256" key="3">
    <source>
        <dbReference type="ARBA" id="ARBA00022692"/>
    </source>
</evidence>
<evidence type="ECO:0000256" key="2">
    <source>
        <dbReference type="ARBA" id="ARBA00022679"/>
    </source>
</evidence>
<evidence type="ECO:0000313" key="9">
    <source>
        <dbReference type="EMBL" id="EPS66270.1"/>
    </source>
</evidence>
<dbReference type="GO" id="GO:0017095">
    <property type="term" value="F:heparan sulfate 6-sulfotransferase activity"/>
    <property type="evidence" value="ECO:0007669"/>
    <property type="project" value="TreeGrafter"/>
</dbReference>
<dbReference type="InterPro" id="IPR000863">
    <property type="entry name" value="Sulfotransferase_dom"/>
</dbReference>
<comment type="caution">
    <text evidence="9">The sequence shown here is derived from an EMBL/GenBank/DDBJ whole genome shotgun (WGS) entry which is preliminary data.</text>
</comment>
<dbReference type="Gene3D" id="3.40.50.300">
    <property type="entry name" value="P-loop containing nucleotide triphosphate hydrolases"/>
    <property type="match status" value="1"/>
</dbReference>
<dbReference type="EMBL" id="AUSU01003768">
    <property type="protein sequence ID" value="EPS66270.1"/>
    <property type="molecule type" value="Genomic_DNA"/>
</dbReference>
<evidence type="ECO:0000256" key="5">
    <source>
        <dbReference type="ARBA" id="ARBA00023136"/>
    </source>
</evidence>
<evidence type="ECO:0000256" key="1">
    <source>
        <dbReference type="ARBA" id="ARBA00004167"/>
    </source>
</evidence>
<evidence type="ECO:0000313" key="10">
    <source>
        <dbReference type="Proteomes" id="UP000015453"/>
    </source>
</evidence>
<comment type="similarity">
    <text evidence="7">Belongs to the sulfotransferase 1 family.</text>
</comment>
<reference evidence="9 10" key="1">
    <citation type="journal article" date="2013" name="BMC Genomics">
        <title>The miniature genome of a carnivorous plant Genlisea aurea contains a low number of genes and short non-coding sequences.</title>
        <authorList>
            <person name="Leushkin E.V."/>
            <person name="Sutormin R.A."/>
            <person name="Nabieva E.R."/>
            <person name="Penin A.A."/>
            <person name="Kondrashov A.S."/>
            <person name="Logacheva M.D."/>
        </authorList>
    </citation>
    <scope>NUCLEOTIDE SEQUENCE [LARGE SCALE GENOMIC DNA]</scope>
</reference>
<proteinExistence type="inferred from homology"/>
<comment type="subcellular location">
    <subcellularLocation>
        <location evidence="1">Membrane</location>
        <topology evidence="1">Single-pass membrane protein</topology>
    </subcellularLocation>
</comment>
<keyword evidence="5" id="KW-0472">Membrane</keyword>
<dbReference type="Proteomes" id="UP000015453">
    <property type="component" value="Unassembled WGS sequence"/>
</dbReference>
<dbReference type="AlphaFoldDB" id="S8CHD5"/>
<dbReference type="InterPro" id="IPR010635">
    <property type="entry name" value="Heparan_SO4-6-sulfoTrfase"/>
</dbReference>
<dbReference type="GO" id="GO:0016020">
    <property type="term" value="C:membrane"/>
    <property type="evidence" value="ECO:0007669"/>
    <property type="project" value="UniProtKB-SubCell"/>
</dbReference>
<dbReference type="SUPFAM" id="SSF52540">
    <property type="entry name" value="P-loop containing nucleoside triphosphate hydrolases"/>
    <property type="match status" value="1"/>
</dbReference>
<evidence type="ECO:0000259" key="8">
    <source>
        <dbReference type="Pfam" id="PF00685"/>
    </source>
</evidence>
<organism evidence="9 10">
    <name type="scientific">Genlisea aurea</name>
    <dbReference type="NCBI Taxonomy" id="192259"/>
    <lineage>
        <taxon>Eukaryota</taxon>
        <taxon>Viridiplantae</taxon>
        <taxon>Streptophyta</taxon>
        <taxon>Embryophyta</taxon>
        <taxon>Tracheophyta</taxon>
        <taxon>Spermatophyta</taxon>
        <taxon>Magnoliopsida</taxon>
        <taxon>eudicotyledons</taxon>
        <taxon>Gunneridae</taxon>
        <taxon>Pentapetalae</taxon>
        <taxon>asterids</taxon>
        <taxon>lamiids</taxon>
        <taxon>Lamiales</taxon>
        <taxon>Lentibulariaceae</taxon>
        <taxon>Genlisea</taxon>
    </lineage>
</organism>
<accession>S8CHD5</accession>
<name>S8CHD5_9LAMI</name>
<dbReference type="InterPro" id="IPR027417">
    <property type="entry name" value="P-loop_NTPase"/>
</dbReference>
<feature type="non-terminal residue" evidence="9">
    <location>
        <position position="1"/>
    </location>
</feature>
<sequence length="179" mass="20874">VESVEEDSGYIHCKNLVNSWASSSIDSEANNNKHVLRDYLFFLHVPRTGGRSYLFCSLEKLYSKSQRCPHSYEELKFDPRAQHCRLISTHDDYSLISKFGSENTSVVTILRDPIDRVFSTFEFSVELAARSLRHPNLKSVEETEERLRIKKNETAPPSTLSIWPWKYLAPWVREDMFAR</sequence>
<evidence type="ECO:0000256" key="4">
    <source>
        <dbReference type="ARBA" id="ARBA00022989"/>
    </source>
</evidence>
<keyword evidence="3" id="KW-0812">Transmembrane</keyword>
<protein>
    <recommendedName>
        <fullName evidence="7">Sulfotransferase</fullName>
        <ecNumber evidence="7">2.8.2.-</ecNumber>
    </recommendedName>
</protein>
<gene>
    <name evidence="9" type="ORF">M569_08507</name>
</gene>
<keyword evidence="4" id="KW-1133">Transmembrane helix</keyword>
<feature type="non-terminal residue" evidence="9">
    <location>
        <position position="179"/>
    </location>
</feature>
<dbReference type="PANTHER" id="PTHR12812:SF0">
    <property type="entry name" value="HEPARAN-SULFATE 6-O-SULFOTRANSFERASE"/>
    <property type="match status" value="1"/>
</dbReference>
<evidence type="ECO:0000256" key="6">
    <source>
        <dbReference type="ARBA" id="ARBA00023180"/>
    </source>
</evidence>
<dbReference type="EC" id="2.8.2.-" evidence="7"/>
<evidence type="ECO:0000256" key="7">
    <source>
        <dbReference type="RuleBase" id="RU361155"/>
    </source>
</evidence>
<keyword evidence="10" id="KW-1185">Reference proteome</keyword>
<keyword evidence="2 7" id="KW-0808">Transferase</keyword>
<dbReference type="OrthoDB" id="406981at2759"/>
<dbReference type="PANTHER" id="PTHR12812">
    <property type="entry name" value="HEPARAN SULFATE 6-O-SULFOTRANSFERASE 3"/>
    <property type="match status" value="1"/>
</dbReference>